<feature type="compositionally biased region" description="Low complexity" evidence="1">
    <location>
        <begin position="319"/>
        <end position="332"/>
    </location>
</feature>
<feature type="region of interest" description="Disordered" evidence="1">
    <location>
        <begin position="656"/>
        <end position="740"/>
    </location>
</feature>
<dbReference type="GeneID" id="87901749"/>
<feature type="region of interest" description="Disordered" evidence="1">
    <location>
        <begin position="1"/>
        <end position="46"/>
    </location>
</feature>
<dbReference type="RefSeq" id="XP_062728287.1">
    <property type="nucleotide sequence ID" value="XM_062882267.1"/>
</dbReference>
<sequence length="875" mass="99997">MGDFFTLHEEPRRPAGIPPVGRPLPPQRPVQNTDAIHPQTRTTRYHDGPVLTQQIGNPIIARHTMPSITPAAVSSDLREETPFTAEEMYDELTRWYVVRFEKVSVGKRLGWEIVKRIDVPETSSDQVVSKVRELNRTTVPVLHKLNDLDADVLDQINTVQKEVQQLFGYYFQTEVAQIEDRVWVVVKEKTSRERGRGYERDPKGSKYHHRGRHSDKRSKSRGAPVSRSRERKEERTSVTAYYKTAPKPGVDLHMLMYGRAEEPSTRPRYAYQNEVREEGHVRFQVPVQGLPQHHQQQPQQGQHSSSLPHPQHRQDHGPPQHQHQHVPPVDRQFGQTPQPPLQAPRNAPHQAGANIINRGESPGVQGRPPMPPQGYPQGLPQGHPQGHPHGHTQGYQQGKPQGDQQADYRPPVQSQVQTRPVSLQQGHPQVQTAQGQRQTVYRGNDGPIVTVTHTPHKPGILKQHPTEQGLPQRRASLTPHFAYPPDSPSTDESLVAEVFSEDEEDYDSDTAVSEESFPDNLQFAGPRKPNNVVVNNPSPQPRFTENVAHGMPPKFPRQMPVQPMMQQQQQHQKQPQQQPQQRHVVKGRRHSVSNHMVTERMYAPMPPPLFPMKERPRVDVQEIEKNAYEAGRADAQEEAFKLAERLTAAAKPQIILPKRSRPQSPPQVLRHQSPAPTQPVRRITLPLQTPHSGVRRVQGMEARRESFVPTSPLDRYESGRTADRRRSSFVDRDTDRRRDDGTEYVVEYGTGAYDSDVFDEEEIYEERQRGSGVYRRASPVSYAPKAEDRLRRPSVHDGRDRQYETVRVRLGADRLPRREDDPVYARDREGDRGDFVKRHDRRDSAVDVGGFRYEGLRPGLAKRTATYPARYSRDH</sequence>
<feature type="region of interest" description="Disordered" evidence="1">
    <location>
        <begin position="289"/>
        <end position="469"/>
    </location>
</feature>
<feature type="compositionally biased region" description="Polar residues" evidence="1">
    <location>
        <begin position="412"/>
        <end position="441"/>
    </location>
</feature>
<feature type="compositionally biased region" description="Pro residues" evidence="1">
    <location>
        <begin position="16"/>
        <end position="28"/>
    </location>
</feature>
<evidence type="ECO:0000256" key="1">
    <source>
        <dbReference type="SAM" id="MobiDB-lite"/>
    </source>
</evidence>
<organism evidence="2 3">
    <name type="scientific">Podospora bellae-mahoneyi</name>
    <dbReference type="NCBI Taxonomy" id="2093777"/>
    <lineage>
        <taxon>Eukaryota</taxon>
        <taxon>Fungi</taxon>
        <taxon>Dikarya</taxon>
        <taxon>Ascomycota</taxon>
        <taxon>Pezizomycotina</taxon>
        <taxon>Sordariomycetes</taxon>
        <taxon>Sordariomycetidae</taxon>
        <taxon>Sordariales</taxon>
        <taxon>Podosporaceae</taxon>
        <taxon>Podospora</taxon>
    </lineage>
</organism>
<dbReference type="Proteomes" id="UP001322138">
    <property type="component" value="Unassembled WGS sequence"/>
</dbReference>
<keyword evidence="3" id="KW-1185">Reference proteome</keyword>
<accession>A0ABR0F5T7</accession>
<dbReference type="EMBL" id="JAFFGZ010000009">
    <property type="protein sequence ID" value="KAK4639311.1"/>
    <property type="molecule type" value="Genomic_DNA"/>
</dbReference>
<proteinExistence type="predicted"/>
<feature type="compositionally biased region" description="Basic and acidic residues" evidence="1">
    <location>
        <begin position="785"/>
        <end position="801"/>
    </location>
</feature>
<feature type="compositionally biased region" description="Low complexity" evidence="1">
    <location>
        <begin position="556"/>
        <end position="582"/>
    </location>
</feature>
<feature type="compositionally biased region" description="Basic residues" evidence="1">
    <location>
        <begin position="205"/>
        <end position="220"/>
    </location>
</feature>
<feature type="region of interest" description="Disordered" evidence="1">
    <location>
        <begin position="768"/>
        <end position="801"/>
    </location>
</feature>
<feature type="region of interest" description="Disordered" evidence="1">
    <location>
        <begin position="500"/>
        <end position="589"/>
    </location>
</feature>
<feature type="compositionally biased region" description="Basic and acidic residues" evidence="1">
    <location>
        <begin position="193"/>
        <end position="204"/>
    </location>
</feature>
<reference evidence="2 3" key="1">
    <citation type="journal article" date="2023" name="bioRxiv">
        <title>High-quality genome assemblies of four members of thePodospora anserinaspecies complex.</title>
        <authorList>
            <person name="Ament-Velasquez S.L."/>
            <person name="Vogan A.A."/>
            <person name="Wallerman O."/>
            <person name="Hartmann F."/>
            <person name="Gautier V."/>
            <person name="Silar P."/>
            <person name="Giraud T."/>
            <person name="Johannesson H."/>
        </authorList>
    </citation>
    <scope>NUCLEOTIDE SEQUENCE [LARGE SCALE GENOMIC DNA]</scope>
    <source>
        <strain evidence="2 3">CBS 112042</strain>
    </source>
</reference>
<feature type="compositionally biased region" description="Low complexity" evidence="1">
    <location>
        <begin position="375"/>
        <end position="398"/>
    </location>
</feature>
<feature type="compositionally biased region" description="Basic and acidic residues" evidence="1">
    <location>
        <begin position="714"/>
        <end position="740"/>
    </location>
</feature>
<gene>
    <name evidence="2" type="ORF">QC761_707160</name>
</gene>
<name>A0ABR0F5T7_9PEZI</name>
<evidence type="ECO:0000313" key="3">
    <source>
        <dbReference type="Proteomes" id="UP001322138"/>
    </source>
</evidence>
<protein>
    <submittedName>
        <fullName evidence="2">Uncharacterized protein</fullName>
    </submittedName>
</protein>
<evidence type="ECO:0000313" key="2">
    <source>
        <dbReference type="EMBL" id="KAK4639311.1"/>
    </source>
</evidence>
<feature type="compositionally biased region" description="Basic and acidic residues" evidence="1">
    <location>
        <begin position="1"/>
        <end position="13"/>
    </location>
</feature>
<feature type="compositionally biased region" description="Basic and acidic residues" evidence="1">
    <location>
        <begin position="227"/>
        <end position="236"/>
    </location>
</feature>
<feature type="compositionally biased region" description="Low complexity" evidence="1">
    <location>
        <begin position="289"/>
        <end position="309"/>
    </location>
</feature>
<feature type="region of interest" description="Disordered" evidence="1">
    <location>
        <begin position="193"/>
        <end position="244"/>
    </location>
</feature>
<comment type="caution">
    <text evidence="2">The sequence shown here is derived from an EMBL/GenBank/DDBJ whole genome shotgun (WGS) entry which is preliminary data.</text>
</comment>